<reference evidence="4" key="1">
    <citation type="submission" date="2016-10" db="EMBL/GenBank/DDBJ databases">
        <authorList>
            <person name="Varghese N."/>
            <person name="Submissions S."/>
        </authorList>
    </citation>
    <scope>NUCLEOTIDE SEQUENCE [LARGE SCALE GENOMIC DNA]</scope>
    <source>
        <strain evidence="4">VPI 5359</strain>
    </source>
</reference>
<protein>
    <recommendedName>
        <fullName evidence="1">Electron transfer flavoprotein small subunit</fullName>
    </recommendedName>
</protein>
<organism evidence="3 4">
    <name type="scientific">Eubacterium barkeri</name>
    <name type="common">Clostridium barkeri</name>
    <dbReference type="NCBI Taxonomy" id="1528"/>
    <lineage>
        <taxon>Bacteria</taxon>
        <taxon>Bacillati</taxon>
        <taxon>Bacillota</taxon>
        <taxon>Clostridia</taxon>
        <taxon>Eubacteriales</taxon>
        <taxon>Eubacteriaceae</taxon>
        <taxon>Eubacterium</taxon>
    </lineage>
</organism>
<dbReference type="GO" id="GO:0009055">
    <property type="term" value="F:electron transfer activity"/>
    <property type="evidence" value="ECO:0007669"/>
    <property type="project" value="InterPro"/>
</dbReference>
<dbReference type="SUPFAM" id="SSF52402">
    <property type="entry name" value="Adenine nucleotide alpha hydrolases-like"/>
    <property type="match status" value="1"/>
</dbReference>
<feature type="domain" description="Electron transfer flavoprotein alpha/beta-subunit N-terminal" evidence="2">
    <location>
        <begin position="22"/>
        <end position="215"/>
    </location>
</feature>
<dbReference type="InterPro" id="IPR014729">
    <property type="entry name" value="Rossmann-like_a/b/a_fold"/>
</dbReference>
<accession>A0A1H3GJL3</accession>
<dbReference type="InterPro" id="IPR012255">
    <property type="entry name" value="ETF_b"/>
</dbReference>
<sequence length="263" mass="28942">MKIIVCAKQVPDTNEVRINKETGTLIRDGVPSIINPDDKNAIEEALRIKDSRDDVHVTVLSMGPPQAADALREALAMGADEAILLGDRAFAGSDTWATATILSAALRKIGDYDLIFCGRQAIDGDTAQVGPEIAEFLDLPQITYAKKIQVTEDGVLVERATEDGHYEISCPLPVLLTTIKELNTPRYPRMRRIYEAYSPDAPIRFWSMADIDVDATQIGVKNSPTNVHKSFVPVKEFHGEKFTGTPGELAAVFMDEMKKENLV</sequence>
<dbReference type="Proteomes" id="UP000199652">
    <property type="component" value="Unassembled WGS sequence"/>
</dbReference>
<evidence type="ECO:0000259" key="2">
    <source>
        <dbReference type="SMART" id="SM00893"/>
    </source>
</evidence>
<dbReference type="InterPro" id="IPR033948">
    <property type="entry name" value="ETF_beta_N"/>
</dbReference>
<dbReference type="OrthoDB" id="9804960at2"/>
<dbReference type="STRING" id="1528.SAMN04488579_11419"/>
<proteinExistence type="predicted"/>
<keyword evidence="4" id="KW-1185">Reference proteome</keyword>
<gene>
    <name evidence="3" type="ORF">SAMN04488579_11419</name>
</gene>
<dbReference type="PANTHER" id="PTHR21294">
    <property type="entry name" value="ELECTRON TRANSFER FLAVOPROTEIN BETA-SUBUNIT"/>
    <property type="match status" value="1"/>
</dbReference>
<dbReference type="Gene3D" id="3.40.50.620">
    <property type="entry name" value="HUPs"/>
    <property type="match status" value="1"/>
</dbReference>
<evidence type="ECO:0000256" key="1">
    <source>
        <dbReference type="ARBA" id="ARBA00042002"/>
    </source>
</evidence>
<dbReference type="EMBL" id="FNOU01000014">
    <property type="protein sequence ID" value="SDY03471.1"/>
    <property type="molecule type" value="Genomic_DNA"/>
</dbReference>
<dbReference type="CDD" id="cd01714">
    <property type="entry name" value="ETF_beta"/>
    <property type="match status" value="1"/>
</dbReference>
<dbReference type="Pfam" id="PF01012">
    <property type="entry name" value="ETF"/>
    <property type="match status" value="1"/>
</dbReference>
<name>A0A1H3GJL3_EUBBA</name>
<dbReference type="RefSeq" id="WP_090245636.1">
    <property type="nucleotide sequence ID" value="NZ_FNOU01000014.1"/>
</dbReference>
<evidence type="ECO:0000313" key="3">
    <source>
        <dbReference type="EMBL" id="SDY03471.1"/>
    </source>
</evidence>
<dbReference type="AlphaFoldDB" id="A0A1H3GJL3"/>
<dbReference type="PIRSF" id="PIRSF000090">
    <property type="entry name" value="Beta-ETF"/>
    <property type="match status" value="1"/>
</dbReference>
<dbReference type="SMART" id="SM00893">
    <property type="entry name" value="ETF"/>
    <property type="match status" value="1"/>
</dbReference>
<dbReference type="PANTHER" id="PTHR21294:SF17">
    <property type="entry name" value="PROTEIN FIXA"/>
    <property type="match status" value="1"/>
</dbReference>
<dbReference type="InterPro" id="IPR014730">
    <property type="entry name" value="ETF_a/b_N"/>
</dbReference>
<evidence type="ECO:0000313" key="4">
    <source>
        <dbReference type="Proteomes" id="UP000199652"/>
    </source>
</evidence>